<evidence type="ECO:0000259" key="1">
    <source>
        <dbReference type="Pfam" id="PF00535"/>
    </source>
</evidence>
<dbReference type="Proteomes" id="UP000597338">
    <property type="component" value="Unassembled WGS sequence"/>
</dbReference>
<dbReference type="InterPro" id="IPR029044">
    <property type="entry name" value="Nucleotide-diphossugar_trans"/>
</dbReference>
<dbReference type="InterPro" id="IPR001173">
    <property type="entry name" value="Glyco_trans_2-like"/>
</dbReference>
<dbReference type="Pfam" id="PF00535">
    <property type="entry name" value="Glycos_transf_2"/>
    <property type="match status" value="1"/>
</dbReference>
<dbReference type="CDD" id="cd00761">
    <property type="entry name" value="Glyco_tranf_GTA_type"/>
    <property type="match status" value="1"/>
</dbReference>
<dbReference type="PANTHER" id="PTHR43179">
    <property type="entry name" value="RHAMNOSYLTRANSFERASE WBBL"/>
    <property type="match status" value="1"/>
</dbReference>
<dbReference type="SUPFAM" id="SSF53448">
    <property type="entry name" value="Nucleotide-diphospho-sugar transferases"/>
    <property type="match status" value="1"/>
</dbReference>
<organism evidence="2 3">
    <name type="scientific">Parapedobacter defluvii</name>
    <dbReference type="NCBI Taxonomy" id="2045106"/>
    <lineage>
        <taxon>Bacteria</taxon>
        <taxon>Pseudomonadati</taxon>
        <taxon>Bacteroidota</taxon>
        <taxon>Sphingobacteriia</taxon>
        <taxon>Sphingobacteriales</taxon>
        <taxon>Sphingobacteriaceae</taxon>
        <taxon>Parapedobacter</taxon>
    </lineage>
</organism>
<keyword evidence="3" id="KW-1185">Reference proteome</keyword>
<dbReference type="EMBL" id="BMIK01000008">
    <property type="protein sequence ID" value="GGC32233.1"/>
    <property type="molecule type" value="Genomic_DNA"/>
</dbReference>
<dbReference type="PANTHER" id="PTHR43179:SF7">
    <property type="entry name" value="RHAMNOSYLTRANSFERASE WBBL"/>
    <property type="match status" value="1"/>
</dbReference>
<feature type="domain" description="Glycosyltransferase 2-like" evidence="1">
    <location>
        <begin position="4"/>
        <end position="121"/>
    </location>
</feature>
<accession>A0ABQ1LZ17</accession>
<comment type="caution">
    <text evidence="2">The sequence shown here is derived from an EMBL/GenBank/DDBJ whole genome shotgun (WGS) entry which is preliminary data.</text>
</comment>
<reference evidence="3" key="1">
    <citation type="journal article" date="2019" name="Int. J. Syst. Evol. Microbiol.">
        <title>The Global Catalogue of Microorganisms (GCM) 10K type strain sequencing project: providing services to taxonomists for standard genome sequencing and annotation.</title>
        <authorList>
            <consortium name="The Broad Institute Genomics Platform"/>
            <consortium name="The Broad Institute Genome Sequencing Center for Infectious Disease"/>
            <person name="Wu L."/>
            <person name="Ma J."/>
        </authorList>
    </citation>
    <scope>NUCLEOTIDE SEQUENCE [LARGE SCALE GENOMIC DNA]</scope>
    <source>
        <strain evidence="3">CGMCC 1.15342</strain>
    </source>
</reference>
<sequence length="331" mass="37106">MDYSIIICSFNPDDRLLLRCLEAVRLLDKRGIGVETIVVDNNSVPPLAERPYVRHFLNNSPDTRLVPAKEQGLVNARIAGIGAAQGQWALFLDDDNEVEPTYLQELRELRRRHPSVGAWGPGHVEVEFTDGIANGLEGLAYHIFQGKEIRFTEFASIRNWQPCYPFGTGLAMCMDILKPYVSWVKGGELSATGRKGATLASGEDIQMVMLCVREGFAAGQSPRLGVAHLIPAKRANLQYMGRLAFGSNLDFHAAIAELIPEYREEWAPQPQTAFKFGFKVIKRYGSWLWNATPAKKIKLATYIGSMTSLYGIHRKQLPKCVNFVIDRLKLR</sequence>
<protein>
    <recommendedName>
        <fullName evidence="1">Glycosyltransferase 2-like domain-containing protein</fullName>
    </recommendedName>
</protein>
<proteinExistence type="predicted"/>
<gene>
    <name evidence="2" type="ORF">GCM10011386_25460</name>
</gene>
<name>A0ABQ1LZ17_9SPHI</name>
<dbReference type="Gene3D" id="3.90.550.10">
    <property type="entry name" value="Spore Coat Polysaccharide Biosynthesis Protein SpsA, Chain A"/>
    <property type="match status" value="1"/>
</dbReference>
<evidence type="ECO:0000313" key="2">
    <source>
        <dbReference type="EMBL" id="GGC32233.1"/>
    </source>
</evidence>
<evidence type="ECO:0000313" key="3">
    <source>
        <dbReference type="Proteomes" id="UP000597338"/>
    </source>
</evidence>